<dbReference type="PRINTS" id="PR00119">
    <property type="entry name" value="CATATPASE"/>
</dbReference>
<dbReference type="PANTHER" id="PTHR43520">
    <property type="entry name" value="ATP7, ISOFORM B"/>
    <property type="match status" value="1"/>
</dbReference>
<keyword evidence="16 18" id="KW-0472">Membrane</keyword>
<evidence type="ECO:0000256" key="7">
    <source>
        <dbReference type="ARBA" id="ARBA00022737"/>
    </source>
</evidence>
<evidence type="ECO:0000256" key="18">
    <source>
        <dbReference type="RuleBase" id="RU362081"/>
    </source>
</evidence>
<dbReference type="GO" id="GO:0043682">
    <property type="term" value="F:P-type divalent copper transporter activity"/>
    <property type="evidence" value="ECO:0007669"/>
    <property type="project" value="TreeGrafter"/>
</dbReference>
<dbReference type="GO" id="GO:0140581">
    <property type="term" value="F:P-type monovalent copper transporter activity"/>
    <property type="evidence" value="ECO:0007669"/>
    <property type="project" value="UniProtKB-EC"/>
</dbReference>
<dbReference type="Gene3D" id="2.70.150.10">
    <property type="entry name" value="Calcium-transporting ATPase, cytoplasmic transduction domain A"/>
    <property type="match status" value="1"/>
</dbReference>
<dbReference type="SFLD" id="SFLDS00003">
    <property type="entry name" value="Haloacid_Dehalogenase"/>
    <property type="match status" value="1"/>
</dbReference>
<dbReference type="PRINTS" id="PR00942">
    <property type="entry name" value="CUATPASEI"/>
</dbReference>
<evidence type="ECO:0000256" key="8">
    <source>
        <dbReference type="ARBA" id="ARBA00022741"/>
    </source>
</evidence>
<dbReference type="OrthoDB" id="432719at2759"/>
<evidence type="ECO:0000256" key="15">
    <source>
        <dbReference type="ARBA" id="ARBA00023065"/>
    </source>
</evidence>
<dbReference type="Pfam" id="PF00702">
    <property type="entry name" value="Hydrolase"/>
    <property type="match status" value="1"/>
</dbReference>
<evidence type="ECO:0000256" key="4">
    <source>
        <dbReference type="ARBA" id="ARBA00022448"/>
    </source>
</evidence>
<keyword evidence="5 18" id="KW-0812">Transmembrane</keyword>
<keyword evidence="12" id="KW-1278">Translocase</keyword>
<dbReference type="InterPro" id="IPR006121">
    <property type="entry name" value="HMA_dom"/>
</dbReference>
<keyword evidence="7" id="KW-0677">Repeat</keyword>
<dbReference type="InterPro" id="IPR036412">
    <property type="entry name" value="HAD-like_sf"/>
</dbReference>
<dbReference type="InterPro" id="IPR001757">
    <property type="entry name" value="P_typ_ATPase"/>
</dbReference>
<dbReference type="SUPFAM" id="SSF55008">
    <property type="entry name" value="HMA, heavy metal-associated domain"/>
    <property type="match status" value="3"/>
</dbReference>
<comment type="similarity">
    <text evidence="2 18">Belongs to the cation transport ATPase (P-type) (TC 3.A.3) family. Type IB subfamily.</text>
</comment>
<evidence type="ECO:0000256" key="9">
    <source>
        <dbReference type="ARBA" id="ARBA00022796"/>
    </source>
</evidence>
<evidence type="ECO:0000256" key="1">
    <source>
        <dbReference type="ARBA" id="ARBA00004127"/>
    </source>
</evidence>
<dbReference type="CDD" id="cd00371">
    <property type="entry name" value="HMA"/>
    <property type="match status" value="3"/>
</dbReference>
<evidence type="ECO:0000259" key="19">
    <source>
        <dbReference type="PROSITE" id="PS50846"/>
    </source>
</evidence>
<dbReference type="GO" id="GO:0016887">
    <property type="term" value="F:ATP hydrolysis activity"/>
    <property type="evidence" value="ECO:0007669"/>
    <property type="project" value="InterPro"/>
</dbReference>
<dbReference type="GO" id="GO:0055070">
    <property type="term" value="P:copper ion homeostasis"/>
    <property type="evidence" value="ECO:0007669"/>
    <property type="project" value="TreeGrafter"/>
</dbReference>
<dbReference type="SFLD" id="SFLDF00027">
    <property type="entry name" value="p-type_atpase"/>
    <property type="match status" value="1"/>
</dbReference>
<dbReference type="GO" id="GO:0005507">
    <property type="term" value="F:copper ion binding"/>
    <property type="evidence" value="ECO:0007669"/>
    <property type="project" value="InterPro"/>
</dbReference>
<evidence type="ECO:0000313" key="21">
    <source>
        <dbReference type="Proteomes" id="UP000449547"/>
    </source>
</evidence>
<keyword evidence="15" id="KW-0406">Ion transport</keyword>
<dbReference type="Gene3D" id="3.40.50.1000">
    <property type="entry name" value="HAD superfamily/HAD-like"/>
    <property type="match status" value="1"/>
</dbReference>
<proteinExistence type="inferred from homology"/>
<dbReference type="GO" id="GO:0016020">
    <property type="term" value="C:membrane"/>
    <property type="evidence" value="ECO:0007669"/>
    <property type="project" value="UniProtKB-SubCell"/>
</dbReference>
<dbReference type="PROSITE" id="PS01047">
    <property type="entry name" value="HMA_1"/>
    <property type="match status" value="3"/>
</dbReference>
<dbReference type="CDD" id="cd02094">
    <property type="entry name" value="P-type_ATPase_Cu-like"/>
    <property type="match status" value="1"/>
</dbReference>
<dbReference type="InterPro" id="IPR023299">
    <property type="entry name" value="ATPase_P-typ_cyto_dom_N"/>
</dbReference>
<evidence type="ECO:0000313" key="20">
    <source>
        <dbReference type="EMBL" id="KAA8906043.1"/>
    </source>
</evidence>
<comment type="subcellular location">
    <subcellularLocation>
        <location evidence="1">Endomembrane system</location>
        <topology evidence="1">Multi-pass membrane protein</topology>
    </subcellularLocation>
    <subcellularLocation>
        <location evidence="18">Membrane</location>
    </subcellularLocation>
</comment>
<dbReference type="OMA" id="HWMLPAW"/>
<dbReference type="GO" id="GO:0005524">
    <property type="term" value="F:ATP binding"/>
    <property type="evidence" value="ECO:0007669"/>
    <property type="project" value="UniProtKB-UniRule"/>
</dbReference>
<dbReference type="SUPFAM" id="SSF81653">
    <property type="entry name" value="Calcium ATPase, transduction domain A"/>
    <property type="match status" value="1"/>
</dbReference>
<dbReference type="InterPro" id="IPR044492">
    <property type="entry name" value="P_typ_ATPase_HD_dom"/>
</dbReference>
<evidence type="ECO:0000256" key="13">
    <source>
        <dbReference type="ARBA" id="ARBA00022989"/>
    </source>
</evidence>
<sequence length="1138" mass="123372">MKALFRIEGMTCGACSATITEALSATAGVVTNNVSLITEEASIEYDPFLVTTDKLIEVIEDCGFDATLIKSSEGPSPSSSVSTVLQVRGMTCGACSATIKESLESIEGVETASVSLITEQAAVVHSQNIQPAQLAEAIEDCGFEATIESSTKQKQQDVVSRFQVTGMTCAACSTSITNALLQMDGVSSAAVSEITEEALVKHASHVSPEAIIDVIEGCGFDAVLSQSQTDDPQSSGDYTDDDVLFQIYGLTDEADASRIKNLVETYLSSTDGVLNYSFSFSGQNSLLSNQDEEVGSSGDVLDELSIHFNPQKVGVRHLIDNLDTLDDQGAVKFVIINSIDRSSESQLKILSRVKEIQYWKRNLVWSVALGVPVIILNWTHMLPPWNHLMLIRGLYWTSVLQCIPTSYIQFVLGKVFLTKFRKFVANGGKGASMDVLVCISTMVAYTFSIIAMIISVWHGQTSKPPKTLFETTCMLVMFISFGKWLENRAKGATSTALSKLLQLTPSNCTIVSDMEKYDAFMNESEKQVDSTDGFPTRIVGIDLIQAGDVAIVLPGSKISADGVIIYGETEVDESLITGESLPIHKRIGDSVIGGSVNGPGAIHVRVTHSSKRSQLQQIINLVKESQVNRAPVQRFADFVAARFVPSVITLAILTFVIWTVICSAIHKDRLPMAFNMEENGRYFVCLKLAISVVVVACPCALGLAAPTAIMVGTGVGAKNGVLIKGGDVFERVTKLNVLLFDKTGTLTTGVMRLVNFKQISTSAQLDLNKWWGVVGALESNSEHPVGKSISQGAKMHMGLSFEEDSFPWKVSNFQMYPGLGVYGKCSMGAESHEVYIGNLNLIKAKFPGSEFKVFDEEATTSKTMVNTTAHVLIDGEYAGFVELTDQLKPGAKKTIRYLQQVEGYQVGIVTGDSRGAALKIAKELGIPVSNVFSEVTPINKDKVITDLKSRLEDVSIGFIGDGINDAPALAQADVGMAISTGTDIAMESADIVLLSSRNSNNELVGIVNGLSISNATFNRVKWNFLWAALYNLIMLPFAMGCFLPFNLMLPPIAAAAAMAVSSISVVVNSLLLKNWKQPSLDYDELDEETQMGEVFDLKDGTNAEFQIVKRDRKLTQRLRNAMLRGMRDRNGGYRMINS</sequence>
<keyword evidence="13 18" id="KW-1133">Transmembrane helix</keyword>
<comment type="caution">
    <text evidence="20">The sequence shown here is derived from an EMBL/GenBank/DDBJ whole genome shotgun (WGS) entry which is preliminary data.</text>
</comment>
<protein>
    <recommendedName>
        <fullName evidence="3">P-type Cu(+) transporter</fullName>
        <ecNumber evidence="3">7.2.2.8</ecNumber>
    </recommendedName>
    <alternativeName>
        <fullName evidence="17">Cu(2+)-ATPase</fullName>
    </alternativeName>
</protein>
<dbReference type="NCBIfam" id="TIGR00003">
    <property type="entry name" value="copper ion binding protein"/>
    <property type="match status" value="1"/>
</dbReference>
<evidence type="ECO:0000256" key="14">
    <source>
        <dbReference type="ARBA" id="ARBA00023008"/>
    </source>
</evidence>
<feature type="transmembrane region" description="Helical" evidence="18">
    <location>
        <begin position="1024"/>
        <end position="1045"/>
    </location>
</feature>
<dbReference type="NCBIfam" id="TIGR01494">
    <property type="entry name" value="ATPase_P-type"/>
    <property type="match status" value="2"/>
</dbReference>
<dbReference type="FunFam" id="3.30.70.100:FF:000005">
    <property type="entry name" value="Copper-exporting P-type ATPase A"/>
    <property type="match status" value="1"/>
</dbReference>
<feature type="transmembrane region" description="Helical" evidence="18">
    <location>
        <begin position="681"/>
        <end position="704"/>
    </location>
</feature>
<feature type="domain" description="HMA" evidence="19">
    <location>
        <begin position="158"/>
        <end position="223"/>
    </location>
</feature>
<evidence type="ECO:0000256" key="16">
    <source>
        <dbReference type="ARBA" id="ARBA00023136"/>
    </source>
</evidence>
<feature type="domain" description="HMA" evidence="19">
    <location>
        <begin position="81"/>
        <end position="146"/>
    </location>
</feature>
<organism evidence="20 21">
    <name type="scientific">Diutina rugosa</name>
    <name type="common">Yeast</name>
    <name type="synonym">Candida rugosa</name>
    <dbReference type="NCBI Taxonomy" id="5481"/>
    <lineage>
        <taxon>Eukaryota</taxon>
        <taxon>Fungi</taxon>
        <taxon>Dikarya</taxon>
        <taxon>Ascomycota</taxon>
        <taxon>Saccharomycotina</taxon>
        <taxon>Pichiomycetes</taxon>
        <taxon>Debaryomycetaceae</taxon>
        <taxon>Diutina</taxon>
    </lineage>
</organism>
<dbReference type="SUPFAM" id="SSF81665">
    <property type="entry name" value="Calcium ATPase, transmembrane domain M"/>
    <property type="match status" value="1"/>
</dbReference>
<feature type="domain" description="HMA" evidence="19">
    <location>
        <begin position="1"/>
        <end position="67"/>
    </location>
</feature>
<keyword evidence="4" id="KW-0813">Transport</keyword>
<dbReference type="FunFam" id="3.30.70.100:FF:000001">
    <property type="entry name" value="ATPase copper transporting beta"/>
    <property type="match status" value="1"/>
</dbReference>
<dbReference type="PROSITE" id="PS00154">
    <property type="entry name" value="ATPASE_E1_E2"/>
    <property type="match status" value="1"/>
</dbReference>
<dbReference type="PROSITE" id="PS50846">
    <property type="entry name" value="HMA_2"/>
    <property type="match status" value="3"/>
</dbReference>
<keyword evidence="10 18" id="KW-0067">ATP-binding</keyword>
<evidence type="ECO:0000256" key="5">
    <source>
        <dbReference type="ARBA" id="ARBA00022692"/>
    </source>
</evidence>
<evidence type="ECO:0000256" key="3">
    <source>
        <dbReference type="ARBA" id="ARBA00012517"/>
    </source>
</evidence>
<dbReference type="Pfam" id="PF00403">
    <property type="entry name" value="HMA"/>
    <property type="match status" value="3"/>
</dbReference>
<dbReference type="InterPro" id="IPR027256">
    <property type="entry name" value="P-typ_ATPase_IB"/>
</dbReference>
<dbReference type="EMBL" id="SWFT01000038">
    <property type="protein sequence ID" value="KAA8906043.1"/>
    <property type="molecule type" value="Genomic_DNA"/>
</dbReference>
<dbReference type="InterPro" id="IPR036163">
    <property type="entry name" value="HMA_dom_sf"/>
</dbReference>
<dbReference type="Proteomes" id="UP000449547">
    <property type="component" value="Unassembled WGS sequence"/>
</dbReference>
<evidence type="ECO:0000256" key="11">
    <source>
        <dbReference type="ARBA" id="ARBA00022842"/>
    </source>
</evidence>
<dbReference type="InterPro" id="IPR059000">
    <property type="entry name" value="ATPase_P-type_domA"/>
</dbReference>
<dbReference type="PANTHER" id="PTHR43520:SF8">
    <property type="entry name" value="P-TYPE CU(+) TRANSPORTER"/>
    <property type="match status" value="1"/>
</dbReference>
<evidence type="ECO:0000256" key="12">
    <source>
        <dbReference type="ARBA" id="ARBA00022967"/>
    </source>
</evidence>
<dbReference type="NCBIfam" id="TIGR01525">
    <property type="entry name" value="ATPase-IB_hvy"/>
    <property type="match status" value="1"/>
</dbReference>
<gene>
    <name evidence="20" type="ORF">DIURU_001225</name>
</gene>
<accession>A0A642UV43</accession>
<dbReference type="SUPFAM" id="SSF56784">
    <property type="entry name" value="HAD-like"/>
    <property type="match status" value="1"/>
</dbReference>
<keyword evidence="14" id="KW-0186">Copper</keyword>
<dbReference type="FunFam" id="3.30.70.100:FF:000043">
    <property type="entry name" value="Copper-transporting ATPase 2"/>
    <property type="match status" value="1"/>
</dbReference>
<dbReference type="InterPro" id="IPR006122">
    <property type="entry name" value="HMA_Cu_ion-bd"/>
</dbReference>
<feature type="transmembrane region" description="Helical" evidence="18">
    <location>
        <begin position="433"/>
        <end position="456"/>
    </location>
</feature>
<feature type="transmembrane region" description="Helical" evidence="18">
    <location>
        <begin position="468"/>
        <end position="485"/>
    </location>
</feature>
<evidence type="ECO:0000256" key="2">
    <source>
        <dbReference type="ARBA" id="ARBA00006024"/>
    </source>
</evidence>
<keyword evidence="11" id="KW-0460">Magnesium</keyword>
<name>A0A642UV43_DIURU</name>
<dbReference type="GO" id="GO:0012505">
    <property type="term" value="C:endomembrane system"/>
    <property type="evidence" value="ECO:0007669"/>
    <property type="project" value="UniProtKB-SubCell"/>
</dbReference>
<keyword evidence="21" id="KW-1185">Reference proteome</keyword>
<feature type="transmembrane region" description="Helical" evidence="18">
    <location>
        <begin position="393"/>
        <end position="412"/>
    </location>
</feature>
<dbReference type="InterPro" id="IPR018303">
    <property type="entry name" value="ATPase_P-typ_P_site"/>
</dbReference>
<dbReference type="FunFam" id="2.70.150.10:FF:000002">
    <property type="entry name" value="Copper-transporting ATPase 1, putative"/>
    <property type="match status" value="1"/>
</dbReference>
<evidence type="ECO:0000256" key="17">
    <source>
        <dbReference type="ARBA" id="ARBA00080126"/>
    </source>
</evidence>
<keyword evidence="8 18" id="KW-0547">Nucleotide-binding</keyword>
<dbReference type="Pfam" id="PF00122">
    <property type="entry name" value="E1-E2_ATPase"/>
    <property type="match status" value="1"/>
</dbReference>
<feature type="transmembrane region" description="Helical" evidence="18">
    <location>
        <begin position="639"/>
        <end position="661"/>
    </location>
</feature>
<feature type="transmembrane region" description="Helical" evidence="18">
    <location>
        <begin position="362"/>
        <end position="381"/>
    </location>
</feature>
<dbReference type="Gene3D" id="3.40.1110.10">
    <property type="entry name" value="Calcium-transporting ATPase, cytoplasmic domain N"/>
    <property type="match status" value="1"/>
</dbReference>
<dbReference type="VEuPathDB" id="FungiDB:DIURU_001225"/>
<dbReference type="EC" id="7.2.2.8" evidence="3"/>
<dbReference type="InterPro" id="IPR008250">
    <property type="entry name" value="ATPase_P-typ_transduc_dom_A_sf"/>
</dbReference>
<dbReference type="GO" id="GO:0030003">
    <property type="term" value="P:intracellular monoatomic cation homeostasis"/>
    <property type="evidence" value="ECO:0007669"/>
    <property type="project" value="UniProtKB-ARBA"/>
</dbReference>
<dbReference type="GeneID" id="54779878"/>
<dbReference type="InterPro" id="IPR023214">
    <property type="entry name" value="HAD_sf"/>
</dbReference>
<evidence type="ECO:0000256" key="10">
    <source>
        <dbReference type="ARBA" id="ARBA00022840"/>
    </source>
</evidence>
<dbReference type="InterPro" id="IPR023298">
    <property type="entry name" value="ATPase_P-typ_TM_dom_sf"/>
</dbReference>
<keyword evidence="9" id="KW-0187">Copper transport</keyword>
<dbReference type="AlphaFoldDB" id="A0A642UV43"/>
<dbReference type="SFLD" id="SFLDG00002">
    <property type="entry name" value="C1.7:_P-type_atpase_like"/>
    <property type="match status" value="1"/>
</dbReference>
<keyword evidence="6 18" id="KW-0479">Metal-binding</keyword>
<dbReference type="Gene3D" id="3.30.70.100">
    <property type="match status" value="3"/>
</dbReference>
<dbReference type="InterPro" id="IPR017969">
    <property type="entry name" value="Heavy-metal-associated_CS"/>
</dbReference>
<reference evidence="20 21" key="1">
    <citation type="submission" date="2019-07" db="EMBL/GenBank/DDBJ databases">
        <title>Genome assembly of two rare yeast pathogens: Diutina rugosa and Trichomonascus ciferrii.</title>
        <authorList>
            <person name="Mixao V."/>
            <person name="Saus E."/>
            <person name="Hansen A."/>
            <person name="Lass-Flor C."/>
            <person name="Gabaldon T."/>
        </authorList>
    </citation>
    <scope>NUCLEOTIDE SEQUENCE [LARGE SCALE GENOMIC DNA]</scope>
    <source>
        <strain evidence="20 21">CBS 613</strain>
    </source>
</reference>
<feature type="transmembrane region" description="Helical" evidence="18">
    <location>
        <begin position="1051"/>
        <end position="1072"/>
    </location>
</feature>
<evidence type="ECO:0000256" key="6">
    <source>
        <dbReference type="ARBA" id="ARBA00022723"/>
    </source>
</evidence>
<dbReference type="RefSeq" id="XP_034013956.1">
    <property type="nucleotide sequence ID" value="XM_034153746.1"/>
</dbReference>